<feature type="region of interest" description="Disordered" evidence="1">
    <location>
        <begin position="346"/>
        <end position="373"/>
    </location>
</feature>
<dbReference type="GO" id="GO:0000281">
    <property type="term" value="P:mitotic cytokinesis"/>
    <property type="evidence" value="ECO:0007669"/>
    <property type="project" value="InterPro"/>
</dbReference>
<organism evidence="2 3">
    <name type="scientific">Pyxicephalus adspersus</name>
    <name type="common">African bullfrog</name>
    <dbReference type="NCBI Taxonomy" id="30357"/>
    <lineage>
        <taxon>Eukaryota</taxon>
        <taxon>Metazoa</taxon>
        <taxon>Chordata</taxon>
        <taxon>Craniata</taxon>
        <taxon>Vertebrata</taxon>
        <taxon>Euteleostomi</taxon>
        <taxon>Amphibia</taxon>
        <taxon>Batrachia</taxon>
        <taxon>Anura</taxon>
        <taxon>Neobatrachia</taxon>
        <taxon>Ranoidea</taxon>
        <taxon>Pyxicephalidae</taxon>
        <taxon>Pyxicephalinae</taxon>
        <taxon>Pyxicephalus</taxon>
    </lineage>
</organism>
<keyword evidence="3" id="KW-1185">Reference proteome</keyword>
<accession>A0AAV3AR74</accession>
<feature type="compositionally biased region" description="Polar residues" evidence="1">
    <location>
        <begin position="351"/>
        <end position="373"/>
    </location>
</feature>
<sequence>MDEDEESFTTFLAYTKSPKTTKRTSFQDELKKAVGARVSRQKAIEEAENSDYSDEFESDDSLDDSFKKTKTFTKTFKTESKKSFHDFQISDDDEDSHKKVSFLKTKKQEPDYSLIAEGTSKGDYKTSLPKSLLSGDIKNGHLITEGHKPTPKPRESRKKLSPSPPGSGTSTLDGDFKPTPQERKRDKTQEKETMNKSVSVSASSSLTRLNDKVSAYERQSISERNSPEGLRSTDSPSPTPRLKSLPMTAVQNDITRERGPEVLKDVTIGEIDKHNTTGLHVGGSPSVFDMMLNSVKEKSAQEENKDFFPSETSKTYNISEQDKMLGEKHAQNKLNLQKNKDEFLKLERSQSSRPKSAQQNKMPVKPSTPNSAKSRYLGTLTLLDKSVYENNGEIEAADTLRATVYQNWLEKKKVFLQEVHKIKKAEEQEKEKSKLEKSMKKEEAISAFMAWKTEKKKEIKEIQLKQKTEERKKMEELQDIARRKEECRRAFEKWKETKEEYLKAKALKEKNLELEKKLNEQKMIMEKKNTNTSAFKTWNERKELVLKEKKKEKKSEKLQLDKLKSEKKEKEQKALELYEEWLEKKEQQEKFEKKQRKLQMILDDDPPPPWSPPGKTIPSGR</sequence>
<evidence type="ECO:0008006" key="4">
    <source>
        <dbReference type="Google" id="ProtNLM"/>
    </source>
</evidence>
<dbReference type="PANTHER" id="PTHR14739:SF9">
    <property type="entry name" value="MICROTUBULE-ASSOCIATED PROTEIN 9"/>
    <property type="match status" value="1"/>
</dbReference>
<dbReference type="PANTHER" id="PTHR14739">
    <property type="entry name" value="MICROTUBULE-ASSOCIATED PROTEIN 9"/>
    <property type="match status" value="1"/>
</dbReference>
<feature type="region of interest" description="Disordered" evidence="1">
    <location>
        <begin position="84"/>
        <end position="248"/>
    </location>
</feature>
<gene>
    <name evidence="2" type="ORF">GDO54_009304</name>
</gene>
<name>A0AAV3AR74_PYXAD</name>
<dbReference type="Proteomes" id="UP001181693">
    <property type="component" value="Unassembled WGS sequence"/>
</dbReference>
<dbReference type="InterPro" id="IPR026106">
    <property type="entry name" value="MAP9"/>
</dbReference>
<protein>
    <recommendedName>
        <fullName evidence="4">Microtubule-associated protein 9</fullName>
    </recommendedName>
</protein>
<dbReference type="GO" id="GO:0000235">
    <property type="term" value="C:astral microtubule"/>
    <property type="evidence" value="ECO:0007669"/>
    <property type="project" value="TreeGrafter"/>
</dbReference>
<dbReference type="AlphaFoldDB" id="A0AAV3AR74"/>
<feature type="region of interest" description="Disordered" evidence="1">
    <location>
        <begin position="37"/>
        <end position="62"/>
    </location>
</feature>
<dbReference type="EMBL" id="DYDO01000003">
    <property type="protein sequence ID" value="DBA29034.1"/>
    <property type="molecule type" value="Genomic_DNA"/>
</dbReference>
<feature type="compositionally biased region" description="Acidic residues" evidence="1">
    <location>
        <begin position="46"/>
        <end position="62"/>
    </location>
</feature>
<evidence type="ECO:0000313" key="3">
    <source>
        <dbReference type="Proteomes" id="UP001181693"/>
    </source>
</evidence>
<dbReference type="GO" id="GO:1902412">
    <property type="term" value="P:regulation of mitotic cytokinesis"/>
    <property type="evidence" value="ECO:0007669"/>
    <property type="project" value="TreeGrafter"/>
</dbReference>
<reference evidence="2" key="1">
    <citation type="thesis" date="2020" institute="ProQuest LLC" country="789 East Eisenhower Parkway, Ann Arbor, MI, USA">
        <title>Comparative Genomics and Chromosome Evolution.</title>
        <authorList>
            <person name="Mudd A.B."/>
        </authorList>
    </citation>
    <scope>NUCLEOTIDE SEQUENCE</scope>
    <source>
        <strain evidence="2">1538</strain>
        <tissue evidence="2">Blood</tissue>
    </source>
</reference>
<evidence type="ECO:0000256" key="1">
    <source>
        <dbReference type="SAM" id="MobiDB-lite"/>
    </source>
</evidence>
<feature type="region of interest" description="Disordered" evidence="1">
    <location>
        <begin position="592"/>
        <end position="621"/>
    </location>
</feature>
<evidence type="ECO:0000313" key="2">
    <source>
        <dbReference type="EMBL" id="DBA29034.1"/>
    </source>
</evidence>
<dbReference type="GO" id="GO:0008017">
    <property type="term" value="F:microtubule binding"/>
    <property type="evidence" value="ECO:0007669"/>
    <property type="project" value="TreeGrafter"/>
</dbReference>
<feature type="compositionally biased region" description="Basic and acidic residues" evidence="1">
    <location>
        <begin position="174"/>
        <end position="194"/>
    </location>
</feature>
<dbReference type="GO" id="GO:0090307">
    <property type="term" value="P:mitotic spindle assembly"/>
    <property type="evidence" value="ECO:0007669"/>
    <property type="project" value="TreeGrafter"/>
</dbReference>
<proteinExistence type="predicted"/>
<feature type="compositionally biased region" description="Basic and acidic residues" evidence="1">
    <location>
        <begin position="144"/>
        <end position="154"/>
    </location>
</feature>
<comment type="caution">
    <text evidence="2">The sequence shown here is derived from an EMBL/GenBank/DDBJ whole genome shotgun (WGS) entry which is preliminary data.</text>
</comment>